<keyword evidence="2" id="KW-1185">Reference proteome</keyword>
<protein>
    <recommendedName>
        <fullName evidence="3">RHS repeat-associated core domain-containing protein</fullName>
    </recommendedName>
</protein>
<dbReference type="Gene3D" id="2.180.10.10">
    <property type="entry name" value="RHS repeat-associated core"/>
    <property type="match status" value="1"/>
</dbReference>
<dbReference type="Proteomes" id="UP000256512">
    <property type="component" value="Unassembled WGS sequence"/>
</dbReference>
<name>A0A3D9BU71_9FLAO</name>
<evidence type="ECO:0000313" key="1">
    <source>
        <dbReference type="EMBL" id="REC56936.1"/>
    </source>
</evidence>
<dbReference type="EMBL" id="QNVS01000003">
    <property type="protein sequence ID" value="REC56936.1"/>
    <property type="molecule type" value="Genomic_DNA"/>
</dbReference>
<sequence length="52" mass="6016">MATGYYYYGARYYDPKRSFWLSVDPLAEITMSPYAYVWNDPVNFADSTGLMG</sequence>
<dbReference type="AlphaFoldDB" id="A0A3D9BU71"/>
<dbReference type="InterPro" id="IPR022385">
    <property type="entry name" value="Rhs_assc_core"/>
</dbReference>
<gene>
    <name evidence="1" type="ORF">DRF62_01920</name>
</gene>
<organism evidence="1 2">
    <name type="scientific">Chryseobacterium piscium</name>
    <dbReference type="NCBI Taxonomy" id="333702"/>
    <lineage>
        <taxon>Bacteria</taxon>
        <taxon>Pseudomonadati</taxon>
        <taxon>Bacteroidota</taxon>
        <taxon>Flavobacteriia</taxon>
        <taxon>Flavobacteriales</taxon>
        <taxon>Weeksellaceae</taxon>
        <taxon>Chryseobacterium group</taxon>
        <taxon>Chryseobacterium</taxon>
    </lineage>
</organism>
<evidence type="ECO:0000313" key="2">
    <source>
        <dbReference type="Proteomes" id="UP000256512"/>
    </source>
</evidence>
<comment type="caution">
    <text evidence="1">The sequence shown here is derived from an EMBL/GenBank/DDBJ whole genome shotgun (WGS) entry which is preliminary data.</text>
</comment>
<reference evidence="1 2" key="1">
    <citation type="journal article" date="2006" name="Int. J. Syst. Evol. Microbiol.">
        <title>Chryseobacterium piscium sp. nov., isolated from fish of the South Atlantic Ocean off South Africa.</title>
        <authorList>
            <person name="de Beer H."/>
            <person name="Hugo C.J."/>
            <person name="Jooste P.J."/>
            <person name="Vancanneyt M."/>
            <person name="Coenye T."/>
            <person name="Vandamme P."/>
        </authorList>
    </citation>
    <scope>NUCLEOTIDE SEQUENCE [LARGE SCALE GENOMIC DNA]</scope>
    <source>
        <strain evidence="1 2">CCUG 51923</strain>
    </source>
</reference>
<evidence type="ECO:0008006" key="3">
    <source>
        <dbReference type="Google" id="ProtNLM"/>
    </source>
</evidence>
<accession>A0A3D9BU71</accession>
<proteinExistence type="predicted"/>
<dbReference type="NCBIfam" id="TIGR03696">
    <property type="entry name" value="Rhs_assc_core"/>
    <property type="match status" value="1"/>
</dbReference>